<evidence type="ECO:0000313" key="2">
    <source>
        <dbReference type="Proteomes" id="UP000789572"/>
    </source>
</evidence>
<dbReference type="OrthoDB" id="2408425at2759"/>
<accession>A0A9N8W3W9</accession>
<evidence type="ECO:0000313" key="1">
    <source>
        <dbReference type="EMBL" id="CAG8470105.1"/>
    </source>
</evidence>
<comment type="caution">
    <text evidence="1">The sequence shown here is derived from an EMBL/GenBank/DDBJ whole genome shotgun (WGS) entry which is preliminary data.</text>
</comment>
<dbReference type="Proteomes" id="UP000789572">
    <property type="component" value="Unassembled WGS sequence"/>
</dbReference>
<gene>
    <name evidence="1" type="ORF">POCULU_LOCUS998</name>
</gene>
<dbReference type="EMBL" id="CAJVPJ010000064">
    <property type="protein sequence ID" value="CAG8470105.1"/>
    <property type="molecule type" value="Genomic_DNA"/>
</dbReference>
<name>A0A9N8W3W9_9GLOM</name>
<sequence length="114" mass="13454">MDFPKSDFNPSQDICRIVDNTITIGKVSTAEKNIPKPLISLSSEFLIKNESDIDSLIILLQEKLEQWRAKIAFEMRNNQNYWKKERESMSETDFLEYKRKFEAKMKVPTTPHKK</sequence>
<keyword evidence="2" id="KW-1185">Reference proteome</keyword>
<proteinExistence type="predicted"/>
<dbReference type="AlphaFoldDB" id="A0A9N8W3W9"/>
<organism evidence="1 2">
    <name type="scientific">Paraglomus occultum</name>
    <dbReference type="NCBI Taxonomy" id="144539"/>
    <lineage>
        <taxon>Eukaryota</taxon>
        <taxon>Fungi</taxon>
        <taxon>Fungi incertae sedis</taxon>
        <taxon>Mucoromycota</taxon>
        <taxon>Glomeromycotina</taxon>
        <taxon>Glomeromycetes</taxon>
        <taxon>Paraglomerales</taxon>
        <taxon>Paraglomeraceae</taxon>
        <taxon>Paraglomus</taxon>
    </lineage>
</organism>
<reference evidence="1" key="1">
    <citation type="submission" date="2021-06" db="EMBL/GenBank/DDBJ databases">
        <authorList>
            <person name="Kallberg Y."/>
            <person name="Tangrot J."/>
            <person name="Rosling A."/>
        </authorList>
    </citation>
    <scope>NUCLEOTIDE SEQUENCE</scope>
    <source>
        <strain evidence="1">IA702</strain>
    </source>
</reference>
<protein>
    <submittedName>
        <fullName evidence="1">2839_t:CDS:1</fullName>
    </submittedName>
</protein>